<dbReference type="Proteomes" id="UP000198596">
    <property type="component" value="Unassembled WGS sequence"/>
</dbReference>
<dbReference type="STRING" id="935223.SAMN04488131_11021"/>
<evidence type="ECO:0000259" key="1">
    <source>
        <dbReference type="Pfam" id="PF00535"/>
    </source>
</evidence>
<organism evidence="2 3">
    <name type="scientific">Flavobacterium xueshanense</name>
    <dbReference type="NCBI Taxonomy" id="935223"/>
    <lineage>
        <taxon>Bacteria</taxon>
        <taxon>Pseudomonadati</taxon>
        <taxon>Bacteroidota</taxon>
        <taxon>Flavobacteriia</taxon>
        <taxon>Flavobacteriales</taxon>
        <taxon>Flavobacteriaceae</taxon>
        <taxon>Flavobacterium</taxon>
    </lineage>
</organism>
<accession>A0A1I2GDR3</accession>
<dbReference type="SUPFAM" id="SSF53448">
    <property type="entry name" value="Nucleotide-diphospho-sugar transferases"/>
    <property type="match status" value="1"/>
</dbReference>
<dbReference type="Gene3D" id="3.90.550.10">
    <property type="entry name" value="Spore Coat Polysaccharide Biosynthesis Protein SpsA, Chain A"/>
    <property type="match status" value="1"/>
</dbReference>
<dbReference type="PANTHER" id="PTHR43685:SF2">
    <property type="entry name" value="GLYCOSYLTRANSFERASE 2-LIKE DOMAIN-CONTAINING PROTEIN"/>
    <property type="match status" value="1"/>
</dbReference>
<proteinExistence type="predicted"/>
<dbReference type="RefSeq" id="WP_244281791.1">
    <property type="nucleotide sequence ID" value="NZ_FONQ01000010.1"/>
</dbReference>
<dbReference type="InterPro" id="IPR050834">
    <property type="entry name" value="Glycosyltransf_2"/>
</dbReference>
<dbReference type="CDD" id="cd00761">
    <property type="entry name" value="Glyco_tranf_GTA_type"/>
    <property type="match status" value="1"/>
</dbReference>
<keyword evidence="2" id="KW-0808">Transferase</keyword>
<sequence>MMSIQVSIIVPCYKQAHFLNESLLSVLAQTYTNWECIIVNDGSPDDTERIAEQWSARDNRFKYLKKENGGLSSARNAGIASSKGEYILPLDADDILHEDYLTFLVPELQQNSSLAIVSCYSNFFINNRSNIIHQQKPIGTTYHALLYENNMMASSLYHKKYWEEVGGYDENMKDGFEDWEFWIAITKKGREYKFVEAFLFYYRKSKKSMFIDTLAHHLESNMEYVFKKHNEIYIAQFGTTMEYLFSLIKRHHASEHKIKKSVEYKIAKIIAKPFRIFQKLMIKK</sequence>
<evidence type="ECO:0000313" key="3">
    <source>
        <dbReference type="Proteomes" id="UP000198596"/>
    </source>
</evidence>
<dbReference type="AlphaFoldDB" id="A0A1I2GDR3"/>
<dbReference type="GO" id="GO:0016740">
    <property type="term" value="F:transferase activity"/>
    <property type="evidence" value="ECO:0007669"/>
    <property type="project" value="UniProtKB-KW"/>
</dbReference>
<dbReference type="InterPro" id="IPR029044">
    <property type="entry name" value="Nucleotide-diphossugar_trans"/>
</dbReference>
<dbReference type="PANTHER" id="PTHR43685">
    <property type="entry name" value="GLYCOSYLTRANSFERASE"/>
    <property type="match status" value="1"/>
</dbReference>
<dbReference type="EMBL" id="FONQ01000010">
    <property type="protein sequence ID" value="SFF15642.1"/>
    <property type="molecule type" value="Genomic_DNA"/>
</dbReference>
<reference evidence="3" key="1">
    <citation type="submission" date="2016-10" db="EMBL/GenBank/DDBJ databases">
        <authorList>
            <person name="Varghese N."/>
            <person name="Submissions S."/>
        </authorList>
    </citation>
    <scope>NUCLEOTIDE SEQUENCE [LARGE SCALE GENOMIC DNA]</scope>
    <source>
        <strain evidence="3">CGMCC 1.9227</strain>
    </source>
</reference>
<dbReference type="Pfam" id="PF00535">
    <property type="entry name" value="Glycos_transf_2"/>
    <property type="match status" value="1"/>
</dbReference>
<keyword evidence="3" id="KW-1185">Reference proteome</keyword>
<gene>
    <name evidence="2" type="ORF">SAMN04488131_11021</name>
</gene>
<name>A0A1I2GDR3_9FLAO</name>
<dbReference type="InterPro" id="IPR001173">
    <property type="entry name" value="Glyco_trans_2-like"/>
</dbReference>
<protein>
    <submittedName>
        <fullName evidence="2">Glycosyltransferase involved in cell wall bisynthesis</fullName>
    </submittedName>
</protein>
<evidence type="ECO:0000313" key="2">
    <source>
        <dbReference type="EMBL" id="SFF15642.1"/>
    </source>
</evidence>
<feature type="domain" description="Glycosyltransferase 2-like" evidence="1">
    <location>
        <begin position="7"/>
        <end position="141"/>
    </location>
</feature>